<keyword evidence="2" id="KW-0812">Transmembrane</keyword>
<dbReference type="NCBIfam" id="TIGR01845">
    <property type="entry name" value="outer_NodT"/>
    <property type="match status" value="1"/>
</dbReference>
<evidence type="ECO:0000256" key="1">
    <source>
        <dbReference type="ARBA" id="ARBA00007613"/>
    </source>
</evidence>
<dbReference type="RefSeq" id="WP_211936659.1">
    <property type="nucleotide sequence ID" value="NZ_CP073078.1"/>
</dbReference>
<accession>A0A975FXF5</accession>
<keyword evidence="2" id="KW-1134">Transmembrane beta strand</keyword>
<dbReference type="EMBL" id="CP073078">
    <property type="protein sequence ID" value="QUD86607.1"/>
    <property type="molecule type" value="Genomic_DNA"/>
</dbReference>
<dbReference type="InterPro" id="IPR010131">
    <property type="entry name" value="MdtP/NodT-like"/>
</dbReference>
<dbReference type="Proteomes" id="UP000676409">
    <property type="component" value="Chromosome"/>
</dbReference>
<dbReference type="PANTHER" id="PTHR30203">
    <property type="entry name" value="OUTER MEMBRANE CATION EFFLUX PROTEIN"/>
    <property type="match status" value="1"/>
</dbReference>
<dbReference type="GO" id="GO:0005886">
    <property type="term" value="C:plasma membrane"/>
    <property type="evidence" value="ECO:0007669"/>
    <property type="project" value="UniProtKB-SubCell"/>
</dbReference>
<comment type="similarity">
    <text evidence="1 2">Belongs to the outer membrane factor (OMF) (TC 1.B.17) family.</text>
</comment>
<keyword evidence="2" id="KW-0449">Lipoprotein</keyword>
<dbReference type="AlphaFoldDB" id="A0A975FXF5"/>
<keyword evidence="2" id="KW-0472">Membrane</keyword>
<gene>
    <name evidence="3" type="ORF">KCG34_16145</name>
</gene>
<dbReference type="GO" id="GO:0015562">
    <property type="term" value="F:efflux transmembrane transporter activity"/>
    <property type="evidence" value="ECO:0007669"/>
    <property type="project" value="InterPro"/>
</dbReference>
<evidence type="ECO:0000313" key="4">
    <source>
        <dbReference type="Proteomes" id="UP000676409"/>
    </source>
</evidence>
<keyword evidence="2" id="KW-0564">Palmitate</keyword>
<organism evidence="3 4">
    <name type="scientific">Phenylobacterium montanum</name>
    <dbReference type="NCBI Taxonomy" id="2823693"/>
    <lineage>
        <taxon>Bacteria</taxon>
        <taxon>Pseudomonadati</taxon>
        <taxon>Pseudomonadota</taxon>
        <taxon>Alphaproteobacteria</taxon>
        <taxon>Caulobacterales</taxon>
        <taxon>Caulobacteraceae</taxon>
        <taxon>Phenylobacterium</taxon>
    </lineage>
</organism>
<dbReference type="Pfam" id="PF02321">
    <property type="entry name" value="OEP"/>
    <property type="match status" value="2"/>
</dbReference>
<dbReference type="Gene3D" id="1.20.1600.10">
    <property type="entry name" value="Outer membrane efflux proteins (OEP)"/>
    <property type="match status" value="1"/>
</dbReference>
<dbReference type="Gene3D" id="2.20.200.10">
    <property type="entry name" value="Outer membrane efflux proteins (OEP)"/>
    <property type="match status" value="1"/>
</dbReference>
<comment type="subcellular location">
    <subcellularLocation>
        <location evidence="2">Cell membrane</location>
        <topology evidence="2">Lipid-anchor</topology>
    </subcellularLocation>
</comment>
<dbReference type="InterPro" id="IPR003423">
    <property type="entry name" value="OMP_efflux"/>
</dbReference>
<protein>
    <submittedName>
        <fullName evidence="3">TolC family protein</fullName>
    </submittedName>
</protein>
<evidence type="ECO:0000313" key="3">
    <source>
        <dbReference type="EMBL" id="QUD86607.1"/>
    </source>
</evidence>
<dbReference type="SUPFAM" id="SSF56954">
    <property type="entry name" value="Outer membrane efflux proteins (OEP)"/>
    <property type="match status" value="1"/>
</dbReference>
<dbReference type="PROSITE" id="PS51257">
    <property type="entry name" value="PROKAR_LIPOPROTEIN"/>
    <property type="match status" value="1"/>
</dbReference>
<proteinExistence type="inferred from homology"/>
<dbReference type="PANTHER" id="PTHR30203:SF21">
    <property type="entry name" value="OUTER MEMBRANE COMPONENT OF MULTIDRUG EFFLUX PUMP-RELATED"/>
    <property type="match status" value="1"/>
</dbReference>
<reference evidence="3" key="1">
    <citation type="submission" date="2021-04" db="EMBL/GenBank/DDBJ databases">
        <title>The complete genome sequence of Caulobacter sp. S6.</title>
        <authorList>
            <person name="Tang Y."/>
            <person name="Ouyang W."/>
            <person name="Liu Q."/>
            <person name="Huang B."/>
            <person name="Guo Z."/>
            <person name="Lei P."/>
        </authorList>
    </citation>
    <scope>NUCLEOTIDE SEQUENCE</scope>
    <source>
        <strain evidence="3">S6</strain>
    </source>
</reference>
<dbReference type="KEGG" id="caul:KCG34_16145"/>
<keyword evidence="4" id="KW-1185">Reference proteome</keyword>
<sequence length="469" mass="49328">MRRAAPLILALSLSGCLVGPTYRAPNPPAGAAGPLVSVRPELETTAALPDDWWRLYQDPLLDKLIAEAFAANTDLKAAQANLSAARAVYEATRAGRYPSTTLASGSIYGRDPATDEIVEILGAKPQTIWLFDDLIDVSYEFDLFGRLRRQIEASKADAAAARAARDGLKITVAAETARAYAQVCALGEQLAVAQRSLDVVSHQAEIADQRLQVGAGTRFDVVRSRGLVAQARAALPPLEGQRRAALFQLGALLGRTPANAPHEAEACVTPPRLAAPIPVGDGAALLKRRPDVRQAELRLAGATARVGVATADLYPRITLTGFWGGFADDTSLIATNAGLGWGVGPKISWAFPNQSAPRARIRQAKAGAEVALDGFDSAVLQALKEAEQALTAYGAELDHRRALDEAQARAHEAFDLARGQLSAGSISTLDLLTAEQTVVAADAAVAASDSALVQDQIAIFKALGGGWKG</sequence>
<name>A0A975FXF5_9CAUL</name>
<evidence type="ECO:0000256" key="2">
    <source>
        <dbReference type="RuleBase" id="RU362097"/>
    </source>
</evidence>